<evidence type="ECO:0000259" key="2">
    <source>
        <dbReference type="PROSITE" id="PS50013"/>
    </source>
</evidence>
<dbReference type="Pfam" id="PF00385">
    <property type="entry name" value="Chromo"/>
    <property type="match status" value="1"/>
</dbReference>
<reference evidence="3 4" key="1">
    <citation type="submission" date="2018-08" db="EMBL/GenBank/DDBJ databases">
        <title>Genomic investigation of the strawberry pathogen Phytophthora fragariae indicates pathogenicity is determined by transcriptional variation in three key races.</title>
        <authorList>
            <person name="Adams T.M."/>
            <person name="Armitage A.D."/>
            <person name="Sobczyk M.K."/>
            <person name="Bates H.J."/>
            <person name="Dunwell J.M."/>
            <person name="Nellist C.F."/>
            <person name="Harrison R.J."/>
        </authorList>
    </citation>
    <scope>NUCLEOTIDE SEQUENCE [LARGE SCALE GENOMIC DNA]</scope>
    <source>
        <strain evidence="3 4">NOV-71</strain>
    </source>
</reference>
<protein>
    <recommendedName>
        <fullName evidence="2">Chromo domain-containing protein</fullName>
    </recommendedName>
</protein>
<dbReference type="PROSITE" id="PS50013">
    <property type="entry name" value="CHROMO_2"/>
    <property type="match status" value="1"/>
</dbReference>
<comment type="caution">
    <text evidence="3">The sequence shown here is derived from an EMBL/GenBank/DDBJ whole genome shotgun (WGS) entry which is preliminary data.</text>
</comment>
<dbReference type="Proteomes" id="UP000441208">
    <property type="component" value="Unassembled WGS sequence"/>
</dbReference>
<dbReference type="InterPro" id="IPR016197">
    <property type="entry name" value="Chromo-like_dom_sf"/>
</dbReference>
<dbReference type="InterPro" id="IPR023780">
    <property type="entry name" value="Chromo_domain"/>
</dbReference>
<evidence type="ECO:0000313" key="4">
    <source>
        <dbReference type="Proteomes" id="UP000441208"/>
    </source>
</evidence>
<evidence type="ECO:0000313" key="3">
    <source>
        <dbReference type="EMBL" id="KAE9137706.1"/>
    </source>
</evidence>
<dbReference type="EMBL" id="QXFZ01000042">
    <property type="protein sequence ID" value="KAE9137706.1"/>
    <property type="molecule type" value="Genomic_DNA"/>
</dbReference>
<feature type="region of interest" description="Disordered" evidence="1">
    <location>
        <begin position="153"/>
        <end position="204"/>
    </location>
</feature>
<feature type="compositionally biased region" description="Low complexity" evidence="1">
    <location>
        <begin position="153"/>
        <end position="162"/>
    </location>
</feature>
<dbReference type="SUPFAM" id="SSF54160">
    <property type="entry name" value="Chromo domain-like"/>
    <property type="match status" value="1"/>
</dbReference>
<name>A0A6A3TI64_9STRA</name>
<organism evidence="3 4">
    <name type="scientific">Phytophthora fragariae</name>
    <dbReference type="NCBI Taxonomy" id="53985"/>
    <lineage>
        <taxon>Eukaryota</taxon>
        <taxon>Sar</taxon>
        <taxon>Stramenopiles</taxon>
        <taxon>Oomycota</taxon>
        <taxon>Peronosporomycetes</taxon>
        <taxon>Peronosporales</taxon>
        <taxon>Peronosporaceae</taxon>
        <taxon>Phytophthora</taxon>
    </lineage>
</organism>
<proteinExistence type="predicted"/>
<dbReference type="Gene3D" id="2.40.50.40">
    <property type="match status" value="1"/>
</dbReference>
<evidence type="ECO:0000256" key="1">
    <source>
        <dbReference type="SAM" id="MobiDB-lite"/>
    </source>
</evidence>
<accession>A0A6A3TI64</accession>
<sequence length="204" mass="21872">MHSKVIARKEQRRAYELAKAKGQTCNFESHRGTVPLVHWAHLLTGDEFEVHGSRLKHYCDSDLGATAEIREHVASQGIVLGVRAIVDHRFEPTAQEWQLLVAWRALEDMENTWEPFASICGDVPALVAQAPSPDDTAAQATADLAADAGATSNAGANANLGNELRGKSPQPMTKRGACFGGSEAGDSDGSGREARSGSQEWLPA</sequence>
<dbReference type="InterPro" id="IPR000953">
    <property type="entry name" value="Chromo/chromo_shadow_dom"/>
</dbReference>
<feature type="domain" description="Chromo" evidence="2">
    <location>
        <begin position="80"/>
        <end position="127"/>
    </location>
</feature>
<gene>
    <name evidence="3" type="ORF">PF007_g1694</name>
</gene>
<dbReference type="AlphaFoldDB" id="A0A6A3TI64"/>